<dbReference type="Gene3D" id="3.40.30.120">
    <property type="match status" value="1"/>
</dbReference>
<comment type="cofactor">
    <cofactor evidence="1">
        <name>FAD</name>
        <dbReference type="ChEBI" id="CHEBI:57692"/>
    </cofactor>
</comment>
<evidence type="ECO:0000313" key="7">
    <source>
        <dbReference type="Proteomes" id="UP000216524"/>
    </source>
</evidence>
<keyword evidence="2" id="KW-0285">Flavoprotein</keyword>
<evidence type="ECO:0000313" key="6">
    <source>
        <dbReference type="EMBL" id="OZI69935.1"/>
    </source>
</evidence>
<sequence>MGSTEKHPVIVVGAGPVGLTVAMDMASRGVSVLVLERRHRGEAPSVKCNHVSARSMEVFRRLGVAQAVRAAGLPDEYPHDVAYRTSATGIELTRIPIPGRAGRQRKDPGPDTNWPTMEPPHRINQIYLEPILFEHAAGMERIAIRNRVEVTEIEQDDEGVTVHARDLDSGEALRYRADYLVGCDGGRSAIRTAIGAKLVGDAVIQRVQSSYIRAPRLRQLFKHEPAWATFTLNPARCGNMYAIDGKELWLVHNYLRDEEPDFESVDRDLCIRRILGVDEDFEYELISKEDWYGRRLVADRFRDRRVFICGDAAHLWVPYAGYGMNAGIADAANLAWLLAATVNGWADARILDAYVSERHPITSQVSYFVMDHAHAMATERRIVPENIEAQDEAGAAVRAQVGERAYALNVQQYCCAGLNFGYFYDQSPLIAYDGESQPAYTMGDFTPSTVPGCRTPHFQLADGASLYDAMGDGYTVLRLKAGVDVQPLVEAAARRGMPLRVLDLDGEDAPPAYRHALVISRPDQHVAWRGDALPADPLALVDQLRGAA</sequence>
<dbReference type="RefSeq" id="WP_033448335.1">
    <property type="nucleotide sequence ID" value="NZ_NEVV01000007.1"/>
</dbReference>
<feature type="domain" description="FAD-binding" evidence="5">
    <location>
        <begin position="8"/>
        <end position="365"/>
    </location>
</feature>
<dbReference type="Pfam" id="PF01494">
    <property type="entry name" value="FAD_binding_3"/>
    <property type="match status" value="1"/>
</dbReference>
<keyword evidence="6" id="KW-0503">Monooxygenase</keyword>
<evidence type="ECO:0000259" key="5">
    <source>
        <dbReference type="Pfam" id="PF01494"/>
    </source>
</evidence>
<dbReference type="Pfam" id="PF21274">
    <property type="entry name" value="Rng_hyd_C"/>
    <property type="match status" value="1"/>
</dbReference>
<organism evidence="6 7">
    <name type="scientific">Bordetella genomosp. 6</name>
    <dbReference type="NCBI Taxonomy" id="463024"/>
    <lineage>
        <taxon>Bacteria</taxon>
        <taxon>Pseudomonadati</taxon>
        <taxon>Pseudomonadota</taxon>
        <taxon>Betaproteobacteria</taxon>
        <taxon>Burkholderiales</taxon>
        <taxon>Alcaligenaceae</taxon>
        <taxon>Bordetella</taxon>
    </lineage>
</organism>
<dbReference type="PANTHER" id="PTHR43004">
    <property type="entry name" value="TRK SYSTEM POTASSIUM UPTAKE PROTEIN"/>
    <property type="match status" value="1"/>
</dbReference>
<dbReference type="Gene3D" id="3.30.9.10">
    <property type="entry name" value="D-Amino Acid Oxidase, subunit A, domain 2"/>
    <property type="match status" value="1"/>
</dbReference>
<name>A0ABX4F6Q0_9BORD</name>
<dbReference type="Gene3D" id="3.50.50.60">
    <property type="entry name" value="FAD/NAD(P)-binding domain"/>
    <property type="match status" value="1"/>
</dbReference>
<dbReference type="PRINTS" id="PR00420">
    <property type="entry name" value="RNGMNOXGNASE"/>
</dbReference>
<dbReference type="PANTHER" id="PTHR43004:SF19">
    <property type="entry name" value="BINDING MONOOXYGENASE, PUTATIVE (JCVI)-RELATED"/>
    <property type="match status" value="1"/>
</dbReference>
<protein>
    <submittedName>
        <fullName evidence="6">Monooxygenase</fullName>
    </submittedName>
</protein>
<feature type="region of interest" description="Disordered" evidence="4">
    <location>
        <begin position="99"/>
        <end position="119"/>
    </location>
</feature>
<dbReference type="GO" id="GO:0004497">
    <property type="term" value="F:monooxygenase activity"/>
    <property type="evidence" value="ECO:0007669"/>
    <property type="project" value="UniProtKB-KW"/>
</dbReference>
<proteinExistence type="predicted"/>
<comment type="caution">
    <text evidence="6">The sequence shown here is derived from an EMBL/GenBank/DDBJ whole genome shotgun (WGS) entry which is preliminary data.</text>
</comment>
<evidence type="ECO:0000256" key="2">
    <source>
        <dbReference type="ARBA" id="ARBA00022630"/>
    </source>
</evidence>
<dbReference type="Proteomes" id="UP000216524">
    <property type="component" value="Unassembled WGS sequence"/>
</dbReference>
<dbReference type="EMBL" id="NEVV01000007">
    <property type="protein sequence ID" value="OZI69935.1"/>
    <property type="molecule type" value="Genomic_DNA"/>
</dbReference>
<dbReference type="InterPro" id="IPR002938">
    <property type="entry name" value="FAD-bd"/>
</dbReference>
<keyword evidence="3" id="KW-0274">FAD</keyword>
<dbReference type="SUPFAM" id="SSF51905">
    <property type="entry name" value="FAD/NAD(P)-binding domain"/>
    <property type="match status" value="1"/>
</dbReference>
<reference evidence="6 7" key="1">
    <citation type="submission" date="2017-05" db="EMBL/GenBank/DDBJ databases">
        <title>Complete and WGS of Bordetella genogroups.</title>
        <authorList>
            <person name="Spilker T."/>
            <person name="Lipuma J."/>
        </authorList>
    </citation>
    <scope>NUCLEOTIDE SEQUENCE [LARGE SCALE GENOMIC DNA]</scope>
    <source>
        <strain evidence="6 7">AU3139</strain>
    </source>
</reference>
<dbReference type="InterPro" id="IPR050641">
    <property type="entry name" value="RIFMO-like"/>
</dbReference>
<dbReference type="InterPro" id="IPR036188">
    <property type="entry name" value="FAD/NAD-bd_sf"/>
</dbReference>
<gene>
    <name evidence="6" type="ORF">CAL23_20330</name>
</gene>
<accession>A0ABX4F6Q0</accession>
<evidence type="ECO:0000256" key="1">
    <source>
        <dbReference type="ARBA" id="ARBA00001974"/>
    </source>
</evidence>
<keyword evidence="6" id="KW-0560">Oxidoreductase</keyword>
<evidence type="ECO:0000256" key="3">
    <source>
        <dbReference type="ARBA" id="ARBA00022827"/>
    </source>
</evidence>
<dbReference type="NCBIfam" id="NF004780">
    <property type="entry name" value="PRK06126.1"/>
    <property type="match status" value="1"/>
</dbReference>
<keyword evidence="7" id="KW-1185">Reference proteome</keyword>
<evidence type="ECO:0000256" key="4">
    <source>
        <dbReference type="SAM" id="MobiDB-lite"/>
    </source>
</evidence>